<proteinExistence type="predicted"/>
<dbReference type="AlphaFoldDB" id="A0A5S9QII0"/>
<dbReference type="EMBL" id="CACSIO010000034">
    <property type="protein sequence ID" value="CAA0118578.1"/>
    <property type="molecule type" value="Genomic_DNA"/>
</dbReference>
<gene>
    <name evidence="1" type="ORF">OPDIPICF_02131</name>
</gene>
<name>A0A5S9QII0_9GAMM</name>
<reference evidence="1 2" key="1">
    <citation type="submission" date="2019-11" db="EMBL/GenBank/DDBJ databases">
        <authorList>
            <person name="Holert J."/>
        </authorList>
    </citation>
    <scope>NUCLEOTIDE SEQUENCE [LARGE SCALE GENOMIC DNA]</scope>
    <source>
        <strain evidence="1">SB11_3</strain>
    </source>
</reference>
<protein>
    <submittedName>
        <fullName evidence="1">Uncharacterized protein</fullName>
    </submittedName>
</protein>
<dbReference type="OrthoDB" id="9862956at2"/>
<organism evidence="1 2">
    <name type="scientific">BD1-7 clade bacterium</name>
    <dbReference type="NCBI Taxonomy" id="2029982"/>
    <lineage>
        <taxon>Bacteria</taxon>
        <taxon>Pseudomonadati</taxon>
        <taxon>Pseudomonadota</taxon>
        <taxon>Gammaproteobacteria</taxon>
        <taxon>Cellvibrionales</taxon>
        <taxon>Spongiibacteraceae</taxon>
        <taxon>BD1-7 clade</taxon>
    </lineage>
</organism>
<evidence type="ECO:0000313" key="1">
    <source>
        <dbReference type="EMBL" id="CAA0118578.1"/>
    </source>
</evidence>
<evidence type="ECO:0000313" key="2">
    <source>
        <dbReference type="Proteomes" id="UP000441399"/>
    </source>
</evidence>
<sequence length="191" mass="21301">MTQNRLAVTEFNKILETPYGDVFRPAHLATRPHNAFLFAHGVSNEISNKTAILSSGKPLMAFLAPDGYSLYAAKGQISAYEQSERFDVCEPGSLYLDYQMLPVDDLSFVDMQEHTFSALSGMIGFDVVLLRQPCDLSELIECTGLVDGYEHLDLHCGRCRIDEPVSPKYFLPVNTTASLIKKSEPIGWQSF</sequence>
<dbReference type="Proteomes" id="UP000441399">
    <property type="component" value="Unassembled WGS sequence"/>
</dbReference>
<keyword evidence="2" id="KW-1185">Reference proteome</keyword>
<accession>A0A5S9QII0</accession>